<dbReference type="EMBL" id="CP021431">
    <property type="protein sequence ID" value="ARU02651.1"/>
    <property type="molecule type" value="Genomic_DNA"/>
</dbReference>
<gene>
    <name evidence="1" type="ORF">LOKVESSMR4R_03379</name>
</gene>
<evidence type="ECO:0000313" key="2">
    <source>
        <dbReference type="Proteomes" id="UP000195273"/>
    </source>
</evidence>
<evidence type="ECO:0000313" key="1">
    <source>
        <dbReference type="EMBL" id="ARU02651.1"/>
    </source>
</evidence>
<dbReference type="OrthoDB" id="7778365at2"/>
<proteinExistence type="predicted"/>
<sequence length="65" mass="7203">MPRTAAKFRQADVARAIRAVEQTGAAMEVVLERDGRIRLTRATGAPMIFHDPRAELAEDAIEIEL</sequence>
<dbReference type="RefSeq" id="WP_087210968.1">
    <property type="nucleotide sequence ID" value="NZ_CP021431.1"/>
</dbReference>
<keyword evidence="2" id="KW-1185">Reference proteome</keyword>
<protein>
    <submittedName>
        <fullName evidence="1">Uncharacterized protein</fullName>
    </submittedName>
</protein>
<dbReference type="KEGG" id="lvs:LOKVESSMR4R_03379"/>
<accession>A0A1Y0EGZ1</accession>
<organism evidence="1 2">
    <name type="scientific">Yoonia vestfoldensis</name>
    <dbReference type="NCBI Taxonomy" id="245188"/>
    <lineage>
        <taxon>Bacteria</taxon>
        <taxon>Pseudomonadati</taxon>
        <taxon>Pseudomonadota</taxon>
        <taxon>Alphaproteobacteria</taxon>
        <taxon>Rhodobacterales</taxon>
        <taxon>Paracoccaceae</taxon>
        <taxon>Yoonia</taxon>
    </lineage>
</organism>
<name>A0A1Y0EGZ1_9RHOB</name>
<dbReference type="Proteomes" id="UP000195273">
    <property type="component" value="Chromosome"/>
</dbReference>
<reference evidence="1 2" key="1">
    <citation type="submission" date="2017-05" db="EMBL/GenBank/DDBJ databases">
        <title>Genome Sequence of Loktanella vestfoldensis Strain SMR4r Isolated from a Culture of the Diatom Skeletonema marinoi.</title>
        <authorList>
            <person name="Topel M."/>
            <person name="Pinder M.I.M."/>
            <person name="Johansson O.N."/>
            <person name="Kourtchenko O."/>
            <person name="Godhe A."/>
            <person name="Clarke A.K."/>
        </authorList>
    </citation>
    <scope>NUCLEOTIDE SEQUENCE [LARGE SCALE GENOMIC DNA]</scope>
    <source>
        <strain evidence="1 2">SMR4r</strain>
    </source>
</reference>
<dbReference type="AlphaFoldDB" id="A0A1Y0EGZ1"/>